<organism evidence="2 3">
    <name type="scientific">Tanacetum coccineum</name>
    <dbReference type="NCBI Taxonomy" id="301880"/>
    <lineage>
        <taxon>Eukaryota</taxon>
        <taxon>Viridiplantae</taxon>
        <taxon>Streptophyta</taxon>
        <taxon>Embryophyta</taxon>
        <taxon>Tracheophyta</taxon>
        <taxon>Spermatophyta</taxon>
        <taxon>Magnoliopsida</taxon>
        <taxon>eudicotyledons</taxon>
        <taxon>Gunneridae</taxon>
        <taxon>Pentapetalae</taxon>
        <taxon>asterids</taxon>
        <taxon>campanulids</taxon>
        <taxon>Asterales</taxon>
        <taxon>Asteraceae</taxon>
        <taxon>Asteroideae</taxon>
        <taxon>Anthemideae</taxon>
        <taxon>Anthemidinae</taxon>
        <taxon>Tanacetum</taxon>
    </lineage>
</organism>
<protein>
    <recommendedName>
        <fullName evidence="4">Reverse transcriptase domain-containing protein</fullName>
    </recommendedName>
</protein>
<accession>A0ABQ5BR83</accession>
<name>A0ABQ5BR83_9ASTR</name>
<feature type="region of interest" description="Disordered" evidence="1">
    <location>
        <begin position="211"/>
        <end position="230"/>
    </location>
</feature>
<evidence type="ECO:0000256" key="1">
    <source>
        <dbReference type="SAM" id="MobiDB-lite"/>
    </source>
</evidence>
<proteinExistence type="predicted"/>
<feature type="region of interest" description="Disordered" evidence="1">
    <location>
        <begin position="1"/>
        <end position="48"/>
    </location>
</feature>
<dbReference type="EMBL" id="BQNB010013462">
    <property type="protein sequence ID" value="GJT16276.1"/>
    <property type="molecule type" value="Genomic_DNA"/>
</dbReference>
<gene>
    <name evidence="2" type="ORF">Tco_0874982</name>
</gene>
<evidence type="ECO:0008006" key="4">
    <source>
        <dbReference type="Google" id="ProtNLM"/>
    </source>
</evidence>
<reference evidence="2" key="1">
    <citation type="journal article" date="2022" name="Int. J. Mol. Sci.">
        <title>Draft Genome of Tanacetum Coccineum: Genomic Comparison of Closely Related Tanacetum-Family Plants.</title>
        <authorList>
            <person name="Yamashiro T."/>
            <person name="Shiraishi A."/>
            <person name="Nakayama K."/>
            <person name="Satake H."/>
        </authorList>
    </citation>
    <scope>NUCLEOTIDE SEQUENCE</scope>
</reference>
<sequence length="343" mass="38717">MSQSPILRRTQRRMTMRTPRRILLTFSDGGDDGDDEDEPSEEDEDDDVDIEADEYEEQNGLENVLKIIESMSKVRQIQETSYLVENEYKALPPEVSSEVAELNDMVGALILDWKEPTQLPPPVCVPSRCGISTKLYSGYRPRWSQIKIRPPGFPLHSTNPHANNFERLSQANRCSVKKHAKPRNSLSILHNPQMANLTDMLSKFVTANTASTSGSGTLPGNTVTNPKEDLKGTRMCTSRLITEAPKDVQPPVFKIQSRNPNPEPNVSPVDTPIPKASIPFPSRRNDENRREKANEQIEKFYEIFKDMNFEISFLDALTLMPKFASTLKALIGNKEKLSEMAKN</sequence>
<evidence type="ECO:0000313" key="3">
    <source>
        <dbReference type="Proteomes" id="UP001151760"/>
    </source>
</evidence>
<dbReference type="Proteomes" id="UP001151760">
    <property type="component" value="Unassembled WGS sequence"/>
</dbReference>
<evidence type="ECO:0000313" key="2">
    <source>
        <dbReference type="EMBL" id="GJT16276.1"/>
    </source>
</evidence>
<comment type="caution">
    <text evidence="2">The sequence shown here is derived from an EMBL/GenBank/DDBJ whole genome shotgun (WGS) entry which is preliminary data.</text>
</comment>
<feature type="compositionally biased region" description="Acidic residues" evidence="1">
    <location>
        <begin position="29"/>
        <end position="48"/>
    </location>
</feature>
<feature type="compositionally biased region" description="Basic residues" evidence="1">
    <location>
        <begin position="9"/>
        <end position="20"/>
    </location>
</feature>
<keyword evidence="3" id="KW-1185">Reference proteome</keyword>
<reference evidence="2" key="2">
    <citation type="submission" date="2022-01" db="EMBL/GenBank/DDBJ databases">
        <authorList>
            <person name="Yamashiro T."/>
            <person name="Shiraishi A."/>
            <person name="Satake H."/>
            <person name="Nakayama K."/>
        </authorList>
    </citation>
    <scope>NUCLEOTIDE SEQUENCE</scope>
</reference>
<feature type="region of interest" description="Disordered" evidence="1">
    <location>
        <begin position="252"/>
        <end position="291"/>
    </location>
</feature>